<gene>
    <name evidence="2" type="ordered locus">Bache_1811</name>
</gene>
<feature type="signal peptide" evidence="1">
    <location>
        <begin position="1"/>
        <end position="23"/>
    </location>
</feature>
<evidence type="ECO:0000313" key="2">
    <source>
        <dbReference type="EMBL" id="ADV43792.1"/>
    </source>
</evidence>
<evidence type="ECO:0000256" key="1">
    <source>
        <dbReference type="SAM" id="SignalP"/>
    </source>
</evidence>
<dbReference type="AlphaFoldDB" id="E6SP22"/>
<reference key="1">
    <citation type="submission" date="2010-11" db="EMBL/GenBank/DDBJ databases">
        <title>The complete genome of Bacteroides helcogenes P 36-108.</title>
        <authorList>
            <consortium name="US DOE Joint Genome Institute (JGI-PGF)"/>
            <person name="Lucas S."/>
            <person name="Copeland A."/>
            <person name="Lapidus A."/>
            <person name="Bruce D."/>
            <person name="Goodwin L."/>
            <person name="Pitluck S."/>
            <person name="Kyrpides N."/>
            <person name="Mavromatis K."/>
            <person name="Ivanova N."/>
            <person name="Zeytun A."/>
            <person name="Brettin T."/>
            <person name="Detter J.C."/>
            <person name="Tapia R."/>
            <person name="Han C."/>
            <person name="Land M."/>
            <person name="Hauser L."/>
            <person name="Markowitz V."/>
            <person name="Cheng J.-F."/>
            <person name="Hugenholtz P."/>
            <person name="Woyke T."/>
            <person name="Wu D."/>
            <person name="Gronow S."/>
            <person name="Wellnitz S."/>
            <person name="Brambilla E."/>
            <person name="Klenk H.-P."/>
            <person name="Eisen J.A."/>
        </authorList>
    </citation>
    <scope>NUCLEOTIDE SEQUENCE</scope>
    <source>
        <strain>P 36-108</strain>
    </source>
</reference>
<dbReference type="HOGENOM" id="CLU_071232_0_0_10"/>
<accession>E6SP22</accession>
<dbReference type="STRING" id="693979.Bache_1811"/>
<proteinExistence type="predicted"/>
<dbReference type="PROSITE" id="PS51257">
    <property type="entry name" value="PROKAR_LIPOPROTEIN"/>
    <property type="match status" value="1"/>
</dbReference>
<dbReference type="RefSeq" id="WP_013547386.1">
    <property type="nucleotide sequence ID" value="NC_014933.1"/>
</dbReference>
<dbReference type="eggNOG" id="ENOG50331SI">
    <property type="taxonomic scope" value="Bacteria"/>
</dbReference>
<dbReference type="InterPro" id="IPR042278">
    <property type="entry name" value="Mfa-like_1_N"/>
</dbReference>
<dbReference type="Gene3D" id="2.60.40.2620">
    <property type="entry name" value="Fimbrillin-like"/>
    <property type="match status" value="1"/>
</dbReference>
<keyword evidence="1" id="KW-0732">Signal</keyword>
<dbReference type="Gene3D" id="2.60.40.2630">
    <property type="match status" value="1"/>
</dbReference>
<dbReference type="KEGG" id="bhl:Bache_1811"/>
<dbReference type="Pfam" id="PF13149">
    <property type="entry name" value="Mfa_like_1"/>
    <property type="match status" value="1"/>
</dbReference>
<evidence type="ECO:0000313" key="3">
    <source>
        <dbReference type="Proteomes" id="UP000008630"/>
    </source>
</evidence>
<dbReference type="InterPro" id="IPR025049">
    <property type="entry name" value="Mfa-like_1"/>
</dbReference>
<dbReference type="CDD" id="cd13121">
    <property type="entry name" value="BF2867_like_C"/>
    <property type="match status" value="1"/>
</dbReference>
<dbReference type="CDD" id="cd13120">
    <property type="entry name" value="BF2867_like_N"/>
    <property type="match status" value="1"/>
</dbReference>
<sequence length="308" mass="33087">MRRNRQNIFMAAALLLLAGCGNDNETATPDGSDRVALQVTSGIQSRAIGSDWQAGDGIGIYMLKTGTSTITEAAENRLYTTAVDGSNGGFTATADQTIYFPVDGSDVDFIAYYPQQTLTDGSMTIDVSSQESLPKIDLMTAKVQSADSKKYNKSQPNVAFNFSHKLTKIELNITNGTGLTPSDLAELTVEITKQCTAATYTPLTETLALTTGDKKDVTLNTAADGTAAEAILLPNSDEFNPSTDRELVFTLDKTGEKFRWTISGEKDFIAGDRNIYNITINRSGLEVTATIENWNLGNGEKGENGSAE</sequence>
<feature type="chain" id="PRO_5003210951" description="Fimbrillin family protein" evidence="1">
    <location>
        <begin position="24"/>
        <end position="308"/>
    </location>
</feature>
<dbReference type="EMBL" id="CP002352">
    <property type="protein sequence ID" value="ADV43792.1"/>
    <property type="molecule type" value="Genomic_DNA"/>
</dbReference>
<reference evidence="2 3" key="2">
    <citation type="journal article" date="2011" name="Stand. Genomic Sci.">
        <title>Complete genome sequence of Bacteroides helcogenes type strain (P 36-108).</title>
        <authorList>
            <person name="Pati A."/>
            <person name="Gronow S."/>
            <person name="Zeytun A."/>
            <person name="Lapidus A."/>
            <person name="Nolan M."/>
            <person name="Hammon N."/>
            <person name="Deshpande S."/>
            <person name="Cheng J.F."/>
            <person name="Tapia R."/>
            <person name="Han C."/>
            <person name="Goodwin L."/>
            <person name="Pitluck S."/>
            <person name="Liolios K."/>
            <person name="Pagani I."/>
            <person name="Ivanova N."/>
            <person name="Mavromatis K."/>
            <person name="Chen A."/>
            <person name="Palaniappan K."/>
            <person name="Land M."/>
            <person name="Hauser L."/>
            <person name="Chang Y.J."/>
            <person name="Jeffries C.D."/>
            <person name="Detter J.C."/>
            <person name="Brambilla E."/>
            <person name="Rohde M."/>
            <person name="Goker M."/>
            <person name="Woyke T."/>
            <person name="Bristow J."/>
            <person name="Eisen J.A."/>
            <person name="Markowitz V."/>
            <person name="Hugenholtz P."/>
            <person name="Kyrpides N.C."/>
            <person name="Klenk H.P."/>
            <person name="Lucas S."/>
        </authorList>
    </citation>
    <scope>NUCLEOTIDE SEQUENCE [LARGE SCALE GENOMIC DNA]</scope>
    <source>
        <strain evidence="3">ATCC 35417 / DSM 20613 / JCM 6297 / CCUG 15421 / P 36-108</strain>
    </source>
</reference>
<dbReference type="Proteomes" id="UP000008630">
    <property type="component" value="Chromosome"/>
</dbReference>
<dbReference type="OrthoDB" id="1091951at2"/>
<evidence type="ECO:0008006" key="4">
    <source>
        <dbReference type="Google" id="ProtNLM"/>
    </source>
</evidence>
<organism evidence="2 3">
    <name type="scientific">Bacteroides helcogenes (strain ATCC 35417 / DSM 20613 / JCM 6297 / CCUG 15421 / P 36-108)</name>
    <dbReference type="NCBI Taxonomy" id="693979"/>
    <lineage>
        <taxon>Bacteria</taxon>
        <taxon>Pseudomonadati</taxon>
        <taxon>Bacteroidota</taxon>
        <taxon>Bacteroidia</taxon>
        <taxon>Bacteroidales</taxon>
        <taxon>Bacteroidaceae</taxon>
        <taxon>Bacteroides</taxon>
    </lineage>
</organism>
<protein>
    <recommendedName>
        <fullName evidence="4">Fimbrillin family protein</fullName>
    </recommendedName>
</protein>
<keyword evidence="3" id="KW-1185">Reference proteome</keyword>
<name>E6SP22_BACT6</name>